<keyword evidence="2" id="KW-1185">Reference proteome</keyword>
<proteinExistence type="predicted"/>
<sequence length="127" mass="13222">MDERDLDDLLHEARTAPRPAAPAALTDRVLAAALAEQEARHPARRSVAARPDMAQRGSLAGIWQAMLGAIGGGRALAGLSTAALAGLWLGLAAPAPVAALTESVWPAQSQLDLVELLPDDIDFLEEG</sequence>
<dbReference type="AlphaFoldDB" id="A0A8K0V8Q2"/>
<comment type="caution">
    <text evidence="1">The sequence shown here is derived from an EMBL/GenBank/DDBJ whole genome shotgun (WGS) entry which is preliminary data.</text>
</comment>
<dbReference type="RefSeq" id="WP_202687031.1">
    <property type="nucleotide sequence ID" value="NZ_JAESVN010000001.1"/>
</dbReference>
<reference evidence="1" key="1">
    <citation type="submission" date="2021-01" db="EMBL/GenBank/DDBJ databases">
        <title>Tabrizicola alba sp. nov. a motile alkaliphilic bacterium isolated from a soda lake.</title>
        <authorList>
            <person name="Szuroczki S."/>
            <person name="Abbaszade G."/>
            <person name="Schumann P."/>
            <person name="Toth E."/>
        </authorList>
    </citation>
    <scope>NUCLEOTIDE SEQUENCE</scope>
    <source>
        <strain evidence="1">DMG-N-6</strain>
    </source>
</reference>
<name>A0A8K0V8Q2_9RHOB</name>
<evidence type="ECO:0000313" key="2">
    <source>
        <dbReference type="Proteomes" id="UP000648908"/>
    </source>
</evidence>
<organism evidence="1 2">
    <name type="scientific">Szabonella alba</name>
    <dbReference type="NCBI Taxonomy" id="2804194"/>
    <lineage>
        <taxon>Bacteria</taxon>
        <taxon>Pseudomonadati</taxon>
        <taxon>Pseudomonadota</taxon>
        <taxon>Alphaproteobacteria</taxon>
        <taxon>Rhodobacterales</taxon>
        <taxon>Paracoccaceae</taxon>
        <taxon>Szabonella</taxon>
    </lineage>
</organism>
<dbReference type="Proteomes" id="UP000648908">
    <property type="component" value="Unassembled WGS sequence"/>
</dbReference>
<evidence type="ECO:0000313" key="1">
    <source>
        <dbReference type="EMBL" id="MBL4916371.1"/>
    </source>
</evidence>
<accession>A0A8K0V8Q2</accession>
<gene>
    <name evidence="1" type="ORF">JL811_03980</name>
</gene>
<protein>
    <submittedName>
        <fullName evidence="1">Dihydroorotate dehydrogenase</fullName>
    </submittedName>
</protein>
<dbReference type="EMBL" id="JAESVN010000001">
    <property type="protein sequence ID" value="MBL4916371.1"/>
    <property type="molecule type" value="Genomic_DNA"/>
</dbReference>